<protein>
    <submittedName>
        <fullName evidence="3">Uncharacterized protein</fullName>
    </submittedName>
</protein>
<feature type="region of interest" description="Disordered" evidence="2">
    <location>
        <begin position="1"/>
        <end position="20"/>
    </location>
</feature>
<keyword evidence="1" id="KW-0175">Coiled coil</keyword>
<organism evidence="3 4">
    <name type="scientific">Prorocentrum cordatum</name>
    <dbReference type="NCBI Taxonomy" id="2364126"/>
    <lineage>
        <taxon>Eukaryota</taxon>
        <taxon>Sar</taxon>
        <taxon>Alveolata</taxon>
        <taxon>Dinophyceae</taxon>
        <taxon>Prorocentrales</taxon>
        <taxon>Prorocentraceae</taxon>
        <taxon>Prorocentrum</taxon>
    </lineage>
</organism>
<evidence type="ECO:0000313" key="4">
    <source>
        <dbReference type="Proteomes" id="UP001189429"/>
    </source>
</evidence>
<evidence type="ECO:0000256" key="1">
    <source>
        <dbReference type="SAM" id="Coils"/>
    </source>
</evidence>
<proteinExistence type="predicted"/>
<dbReference type="EMBL" id="CAUYUJ010014465">
    <property type="protein sequence ID" value="CAK0841565.1"/>
    <property type="molecule type" value="Genomic_DNA"/>
</dbReference>
<reference evidence="3" key="1">
    <citation type="submission" date="2023-10" db="EMBL/GenBank/DDBJ databases">
        <authorList>
            <person name="Chen Y."/>
            <person name="Shah S."/>
            <person name="Dougan E. K."/>
            <person name="Thang M."/>
            <person name="Chan C."/>
        </authorList>
    </citation>
    <scope>NUCLEOTIDE SEQUENCE [LARGE SCALE GENOMIC DNA]</scope>
</reference>
<feature type="compositionally biased region" description="Basic and acidic residues" evidence="2">
    <location>
        <begin position="44"/>
        <end position="66"/>
    </location>
</feature>
<feature type="region of interest" description="Disordered" evidence="2">
    <location>
        <begin position="43"/>
        <end position="77"/>
    </location>
</feature>
<name>A0ABN9T8V8_9DINO</name>
<dbReference type="Proteomes" id="UP001189429">
    <property type="component" value="Unassembled WGS sequence"/>
</dbReference>
<sequence>MAPPNADGRVVLRGPKSPAWSCKQYDRTANRVSRIVCACGAKSPADDARKARLADEKAAARHGDQQHRHRQGGGGAFDLSSVVEALRKEMRQELSTFKGTGARQNKAPPAPEASQPSEDDSLLGQIEALEATLAGFKRTKYEGPLVAQTEAALAALRAQRPESKAPLAQTTSINGRLQRLRRKLTKLEQVKEDKEAAVGAARQALEEAEADRDAHLAEITDTSAAIAEAEREVQQAVQRAKQKELVAEVIAANPLGQQLGAWAAGILEGLLGKVLAKAAPP</sequence>
<feature type="coiled-coil region" evidence="1">
    <location>
        <begin position="177"/>
        <end position="246"/>
    </location>
</feature>
<feature type="region of interest" description="Disordered" evidence="2">
    <location>
        <begin position="95"/>
        <end position="120"/>
    </location>
</feature>
<evidence type="ECO:0000313" key="3">
    <source>
        <dbReference type="EMBL" id="CAK0841565.1"/>
    </source>
</evidence>
<evidence type="ECO:0000256" key="2">
    <source>
        <dbReference type="SAM" id="MobiDB-lite"/>
    </source>
</evidence>
<feature type="non-terminal residue" evidence="3">
    <location>
        <position position="281"/>
    </location>
</feature>
<accession>A0ABN9T8V8</accession>
<gene>
    <name evidence="3" type="ORF">PCOR1329_LOCUS36735</name>
</gene>
<keyword evidence="4" id="KW-1185">Reference proteome</keyword>
<comment type="caution">
    <text evidence="3">The sequence shown here is derived from an EMBL/GenBank/DDBJ whole genome shotgun (WGS) entry which is preliminary data.</text>
</comment>